<reference evidence="5" key="1">
    <citation type="journal article" date="2019" name="Int. J. Syst. Evol. Microbiol.">
        <title>The Global Catalogue of Microorganisms (GCM) 10K type strain sequencing project: providing services to taxonomists for standard genome sequencing and annotation.</title>
        <authorList>
            <consortium name="The Broad Institute Genomics Platform"/>
            <consortium name="The Broad Institute Genome Sequencing Center for Infectious Disease"/>
            <person name="Wu L."/>
            <person name="Ma J."/>
        </authorList>
    </citation>
    <scope>NUCLEOTIDE SEQUENCE [LARGE SCALE GENOMIC DNA]</scope>
    <source>
        <strain evidence="5">DT43</strain>
    </source>
</reference>
<organism evidence="4 5">
    <name type="scientific">Streptococcus caledonicus</name>
    <dbReference type="NCBI Taxonomy" id="2614158"/>
    <lineage>
        <taxon>Bacteria</taxon>
        <taxon>Bacillati</taxon>
        <taxon>Bacillota</taxon>
        <taxon>Bacilli</taxon>
        <taxon>Lactobacillales</taxon>
        <taxon>Streptococcaceae</taxon>
        <taxon>Streptococcus</taxon>
    </lineage>
</organism>
<keyword evidence="5" id="KW-1185">Reference proteome</keyword>
<dbReference type="InterPro" id="IPR002177">
    <property type="entry name" value="DPS_DNA-bd"/>
</dbReference>
<comment type="caution">
    <text evidence="4">The sequence shown here is derived from an EMBL/GenBank/DDBJ whole genome shotgun (WGS) entry which is preliminary data.</text>
</comment>
<dbReference type="PIRSF" id="PIRSF005900">
    <property type="entry name" value="Dps"/>
    <property type="match status" value="1"/>
</dbReference>
<protein>
    <submittedName>
        <fullName evidence="4">Dps family protein</fullName>
    </submittedName>
</protein>
<evidence type="ECO:0000313" key="4">
    <source>
        <dbReference type="EMBL" id="MFC5630499.1"/>
    </source>
</evidence>
<dbReference type="RefSeq" id="WP_332307257.1">
    <property type="nucleotide sequence ID" value="NZ_JBHSOJ010000015.1"/>
</dbReference>
<sequence length="162" mass="18309">MVIDITPKTIDFPETKLVLNQAVADISKAMSIIHQAHWYARGAGFVAFHEKMDEYMDDLADVLDEFSERLIMLGGKPFSTLKEFDEESNLTETPGSYDVTIPERLERLVELYRYLSALYQTGLEVTDKEGDDVTNGLFADALGDSQKIIWMLQAELNQAPNL</sequence>
<proteinExistence type="inferred from homology"/>
<dbReference type="CDD" id="cd01043">
    <property type="entry name" value="DPS"/>
    <property type="match status" value="1"/>
</dbReference>
<dbReference type="InterPro" id="IPR012347">
    <property type="entry name" value="Ferritin-like"/>
</dbReference>
<dbReference type="InterPro" id="IPR009078">
    <property type="entry name" value="Ferritin-like_SF"/>
</dbReference>
<dbReference type="PANTHER" id="PTHR42932:SF1">
    <property type="entry name" value="GENERAL STRESS PROTEIN 20U"/>
    <property type="match status" value="1"/>
</dbReference>
<dbReference type="Proteomes" id="UP001596110">
    <property type="component" value="Unassembled WGS sequence"/>
</dbReference>
<dbReference type="Gene3D" id="1.20.1260.10">
    <property type="match status" value="1"/>
</dbReference>
<dbReference type="PANTHER" id="PTHR42932">
    <property type="entry name" value="GENERAL STRESS PROTEIN 20U"/>
    <property type="match status" value="1"/>
</dbReference>
<name>A0ABW0UCG4_9STRE</name>
<accession>A0ABW0UCG4</accession>
<dbReference type="SUPFAM" id="SSF47240">
    <property type="entry name" value="Ferritin-like"/>
    <property type="match status" value="1"/>
</dbReference>
<dbReference type="Pfam" id="PF00210">
    <property type="entry name" value="Ferritin"/>
    <property type="match status" value="1"/>
</dbReference>
<evidence type="ECO:0000313" key="5">
    <source>
        <dbReference type="Proteomes" id="UP001596110"/>
    </source>
</evidence>
<dbReference type="InterPro" id="IPR008331">
    <property type="entry name" value="Ferritin_DPS_dom"/>
</dbReference>
<evidence type="ECO:0000256" key="2">
    <source>
        <dbReference type="RuleBase" id="RU003875"/>
    </source>
</evidence>
<comment type="similarity">
    <text evidence="1 2">Belongs to the Dps family.</text>
</comment>
<dbReference type="EMBL" id="JBHSOJ010000015">
    <property type="protein sequence ID" value="MFC5630499.1"/>
    <property type="molecule type" value="Genomic_DNA"/>
</dbReference>
<evidence type="ECO:0000256" key="1">
    <source>
        <dbReference type="ARBA" id="ARBA00009497"/>
    </source>
</evidence>
<evidence type="ECO:0000259" key="3">
    <source>
        <dbReference type="Pfam" id="PF00210"/>
    </source>
</evidence>
<dbReference type="PRINTS" id="PR01346">
    <property type="entry name" value="HELNAPAPROT"/>
</dbReference>
<gene>
    <name evidence="4" type="ORF">ACFPQ3_02545</name>
</gene>
<feature type="domain" description="Ferritin/DPS" evidence="3">
    <location>
        <begin position="19"/>
        <end position="159"/>
    </location>
</feature>